<evidence type="ECO:0000313" key="2">
    <source>
        <dbReference type="EMBL" id="MDX6851607.1"/>
    </source>
</evidence>
<sequence length="196" mass="21731">MDLERAGLLQVQLAQNTKDGSYFVVLLVHHIVFDHIALETLQHELRNILHGSIDELGNPVAYRNYIANIRRLENERDDQAFFTEMLSAVFHPTLPFGLGASQRRSSLSVHRADVPSALADSIREIGRRSNVTVATIFHAAWSLVVASSSNRKDIVFGTVLSGRLQAQSGSDSAVGLFINTLPLRVQLTDQTSIDWV</sequence>
<protein>
    <submittedName>
        <fullName evidence="2">Condensation domain-containing protein</fullName>
    </submittedName>
</protein>
<gene>
    <name evidence="2" type="ORF">SCD92_19755</name>
</gene>
<dbReference type="Pfam" id="PF00668">
    <property type="entry name" value="Condensation"/>
    <property type="match status" value="1"/>
</dbReference>
<dbReference type="SUPFAM" id="SSF52777">
    <property type="entry name" value="CoA-dependent acyltransferases"/>
    <property type="match status" value="2"/>
</dbReference>
<dbReference type="Gene3D" id="3.30.559.10">
    <property type="entry name" value="Chloramphenicol acetyltransferase-like domain"/>
    <property type="match status" value="1"/>
</dbReference>
<dbReference type="PANTHER" id="PTHR45398:SF1">
    <property type="entry name" value="ENZYME, PUTATIVE (JCVI)-RELATED"/>
    <property type="match status" value="1"/>
</dbReference>
<organism evidence="2 3">
    <name type="scientific">Gilvimarinus gilvus</name>
    <dbReference type="NCBI Taxonomy" id="3058038"/>
    <lineage>
        <taxon>Bacteria</taxon>
        <taxon>Pseudomonadati</taxon>
        <taxon>Pseudomonadota</taxon>
        <taxon>Gammaproteobacteria</taxon>
        <taxon>Cellvibrionales</taxon>
        <taxon>Cellvibrionaceae</taxon>
        <taxon>Gilvimarinus</taxon>
    </lineage>
</organism>
<accession>A0ABU4S360</accession>
<name>A0ABU4S360_9GAMM</name>
<feature type="non-terminal residue" evidence="2">
    <location>
        <position position="196"/>
    </location>
</feature>
<keyword evidence="3" id="KW-1185">Reference proteome</keyword>
<evidence type="ECO:0000313" key="3">
    <source>
        <dbReference type="Proteomes" id="UP001273505"/>
    </source>
</evidence>
<dbReference type="EMBL" id="JAXAFO010000113">
    <property type="protein sequence ID" value="MDX6851607.1"/>
    <property type="molecule type" value="Genomic_DNA"/>
</dbReference>
<feature type="domain" description="Condensation" evidence="1">
    <location>
        <begin position="1"/>
        <end position="191"/>
    </location>
</feature>
<evidence type="ECO:0000259" key="1">
    <source>
        <dbReference type="Pfam" id="PF00668"/>
    </source>
</evidence>
<dbReference type="PANTHER" id="PTHR45398">
    <property type="match status" value="1"/>
</dbReference>
<dbReference type="Gene3D" id="3.30.559.30">
    <property type="entry name" value="Nonribosomal peptide synthetase, condensation domain"/>
    <property type="match status" value="1"/>
</dbReference>
<reference evidence="2 3" key="1">
    <citation type="submission" date="2023-11" db="EMBL/GenBank/DDBJ databases">
        <title>Gilvimarinus fulvus sp. nov., isolated from the surface of Kelp.</title>
        <authorList>
            <person name="Sun Y.Y."/>
            <person name="Gong Y."/>
            <person name="Du Z.J."/>
        </authorList>
    </citation>
    <scope>NUCLEOTIDE SEQUENCE [LARGE SCALE GENOMIC DNA]</scope>
    <source>
        <strain evidence="2 3">SDUM040013</strain>
    </source>
</reference>
<dbReference type="Proteomes" id="UP001273505">
    <property type="component" value="Unassembled WGS sequence"/>
</dbReference>
<dbReference type="InterPro" id="IPR001242">
    <property type="entry name" value="Condensation_dom"/>
</dbReference>
<dbReference type="InterPro" id="IPR023213">
    <property type="entry name" value="CAT-like_dom_sf"/>
</dbReference>
<proteinExistence type="predicted"/>
<comment type="caution">
    <text evidence="2">The sequence shown here is derived from an EMBL/GenBank/DDBJ whole genome shotgun (WGS) entry which is preliminary data.</text>
</comment>
<dbReference type="RefSeq" id="WP_319835169.1">
    <property type="nucleotide sequence ID" value="NZ_JAXAFO010000113.1"/>
</dbReference>